<keyword evidence="2" id="KW-0732">Signal</keyword>
<accession>A0ABD0X984</accession>
<keyword evidence="5" id="KW-1185">Reference proteome</keyword>
<reference evidence="4 5" key="1">
    <citation type="submission" date="2024-06" db="EMBL/GenBank/DDBJ databases">
        <authorList>
            <person name="Pan Q."/>
            <person name="Wen M."/>
            <person name="Jouanno E."/>
            <person name="Zahm M."/>
            <person name="Klopp C."/>
            <person name="Cabau C."/>
            <person name="Louis A."/>
            <person name="Berthelot C."/>
            <person name="Parey E."/>
            <person name="Roest Crollius H."/>
            <person name="Montfort J."/>
            <person name="Robinson-Rechavi M."/>
            <person name="Bouchez O."/>
            <person name="Lampietro C."/>
            <person name="Lopez Roques C."/>
            <person name="Donnadieu C."/>
            <person name="Postlethwait J."/>
            <person name="Bobe J."/>
            <person name="Verreycken H."/>
            <person name="Guiguen Y."/>
        </authorList>
    </citation>
    <scope>NUCLEOTIDE SEQUENCE [LARGE SCALE GENOMIC DNA]</scope>
    <source>
        <strain evidence="4">Up_M1</strain>
        <tissue evidence="4">Testis</tissue>
    </source>
</reference>
<dbReference type="InterPro" id="IPR007110">
    <property type="entry name" value="Ig-like_dom"/>
</dbReference>
<proteinExistence type="predicted"/>
<name>A0ABD0X984_UMBPY</name>
<feature type="domain" description="Ig-like" evidence="3">
    <location>
        <begin position="221"/>
        <end position="302"/>
    </location>
</feature>
<dbReference type="InterPro" id="IPR013783">
    <property type="entry name" value="Ig-like_fold"/>
</dbReference>
<dbReference type="SMART" id="SM00409">
    <property type="entry name" value="IG"/>
    <property type="match status" value="3"/>
</dbReference>
<keyword evidence="1" id="KW-1133">Transmembrane helix</keyword>
<dbReference type="PANTHER" id="PTHR46013:SF4">
    <property type="entry name" value="B-CELL RECEPTOR CD22-RELATED"/>
    <property type="match status" value="1"/>
</dbReference>
<feature type="chain" id="PRO_5044820606" description="Ig-like domain-containing protein" evidence="2">
    <location>
        <begin position="22"/>
        <end position="414"/>
    </location>
</feature>
<evidence type="ECO:0000256" key="1">
    <source>
        <dbReference type="SAM" id="Phobius"/>
    </source>
</evidence>
<dbReference type="Pfam" id="PF13895">
    <property type="entry name" value="Ig_2"/>
    <property type="match status" value="2"/>
</dbReference>
<dbReference type="EMBL" id="JAGEUA010000002">
    <property type="protein sequence ID" value="KAL1005549.1"/>
    <property type="molecule type" value="Genomic_DNA"/>
</dbReference>
<feature type="transmembrane region" description="Helical" evidence="1">
    <location>
        <begin position="317"/>
        <end position="341"/>
    </location>
</feature>
<dbReference type="Proteomes" id="UP001557470">
    <property type="component" value="Unassembled WGS sequence"/>
</dbReference>
<dbReference type="SUPFAM" id="SSF48726">
    <property type="entry name" value="Immunoglobulin"/>
    <property type="match status" value="3"/>
</dbReference>
<dbReference type="InterPro" id="IPR003599">
    <property type="entry name" value="Ig_sub"/>
</dbReference>
<keyword evidence="1" id="KW-0812">Transmembrane</keyword>
<dbReference type="Gene3D" id="2.60.40.10">
    <property type="entry name" value="Immunoglobulins"/>
    <property type="match status" value="3"/>
</dbReference>
<protein>
    <recommendedName>
        <fullName evidence="3">Ig-like domain-containing protein</fullName>
    </recommendedName>
</protein>
<evidence type="ECO:0000313" key="4">
    <source>
        <dbReference type="EMBL" id="KAL1005549.1"/>
    </source>
</evidence>
<evidence type="ECO:0000259" key="3">
    <source>
        <dbReference type="PROSITE" id="PS50835"/>
    </source>
</evidence>
<keyword evidence="1" id="KW-0472">Membrane</keyword>
<dbReference type="PANTHER" id="PTHR46013">
    <property type="entry name" value="VASCULAR CELL ADHESION MOLECULE 1"/>
    <property type="match status" value="1"/>
</dbReference>
<sequence length="414" mass="46123">MALRAARKLVLFLWLVRVVVGQDGWSVTYTTQSVCALKGSTVDLSCSYTCPKDHIAKKLFWFNKWTINEPEDLIEDRTYAERVKYIPFKDNSGHTLKITDLNENDSATYWFRFWTNKTGWKYTGKQGVHLSVTELQVEAIHAPVTEGQTFTLTCKSTCNVTGKPTYVWYKNGQHLTNPKTQTNYLHLDRVTSEDSGRYSCAVKGHEDIRSTEENLTVRFRPKNTSVSVSTFEIVKGSSVTLTCSSDANPPVDKYTWYNKNVTLPKASGQSYSITNITSEDSGEYYCEVQNEIGSENSTAVMVIVAVKSSISGNQPSFVTTVAGVTVFVLVLILCFSGFMWFRMKCSKPTPSKTNKADSGQVDPNSIYANVLHKDNTPTVAQTTATNSEQWDSVYANISKEDLTTCAKAAADALT</sequence>
<dbReference type="SMART" id="SM00408">
    <property type="entry name" value="IGc2"/>
    <property type="match status" value="2"/>
</dbReference>
<gene>
    <name evidence="4" type="ORF">UPYG_G00060540</name>
</gene>
<dbReference type="PROSITE" id="PS50835">
    <property type="entry name" value="IG_LIKE"/>
    <property type="match status" value="2"/>
</dbReference>
<comment type="caution">
    <text evidence="4">The sequence shown here is derived from an EMBL/GenBank/DDBJ whole genome shotgun (WGS) entry which is preliminary data.</text>
</comment>
<organism evidence="4 5">
    <name type="scientific">Umbra pygmaea</name>
    <name type="common">Eastern mudminnow</name>
    <dbReference type="NCBI Taxonomy" id="75934"/>
    <lineage>
        <taxon>Eukaryota</taxon>
        <taxon>Metazoa</taxon>
        <taxon>Chordata</taxon>
        <taxon>Craniata</taxon>
        <taxon>Vertebrata</taxon>
        <taxon>Euteleostomi</taxon>
        <taxon>Actinopterygii</taxon>
        <taxon>Neopterygii</taxon>
        <taxon>Teleostei</taxon>
        <taxon>Protacanthopterygii</taxon>
        <taxon>Esociformes</taxon>
        <taxon>Umbridae</taxon>
        <taxon>Umbra</taxon>
    </lineage>
</organism>
<feature type="domain" description="Ig-like" evidence="3">
    <location>
        <begin position="133"/>
        <end position="216"/>
    </location>
</feature>
<dbReference type="InterPro" id="IPR036179">
    <property type="entry name" value="Ig-like_dom_sf"/>
</dbReference>
<evidence type="ECO:0000313" key="5">
    <source>
        <dbReference type="Proteomes" id="UP001557470"/>
    </source>
</evidence>
<dbReference type="InterPro" id="IPR003598">
    <property type="entry name" value="Ig_sub2"/>
</dbReference>
<dbReference type="AlphaFoldDB" id="A0ABD0X984"/>
<feature type="signal peptide" evidence="2">
    <location>
        <begin position="1"/>
        <end position="21"/>
    </location>
</feature>
<evidence type="ECO:0000256" key="2">
    <source>
        <dbReference type="SAM" id="SignalP"/>
    </source>
</evidence>